<keyword evidence="7" id="KW-0812">Transmembrane</keyword>
<feature type="domain" description="HAMP" evidence="10">
    <location>
        <begin position="462"/>
        <end position="515"/>
    </location>
</feature>
<evidence type="ECO:0000313" key="11">
    <source>
        <dbReference type="EMBL" id="MCX2724182.1"/>
    </source>
</evidence>
<dbReference type="CDD" id="cd06225">
    <property type="entry name" value="HAMP"/>
    <property type="match status" value="1"/>
</dbReference>
<dbReference type="PANTHER" id="PTHR32089:SF112">
    <property type="entry name" value="LYSOZYME-LIKE PROTEIN-RELATED"/>
    <property type="match status" value="1"/>
</dbReference>
<evidence type="ECO:0000256" key="6">
    <source>
        <dbReference type="SAM" id="Coils"/>
    </source>
</evidence>
<sequence length="811" mass="86059">MKRFLKILVDLKFGFKVGGGFLAVLLLTAVVGGVGFLAIHNLSSSFIVADQAAKIAGQVQAASLMREDYLNNPTPEQSEAVRQAIADLDASLETLANEVAGNPASEQQVAGAQDAVAQFAATFNEVVGQTSQQADRLGTLQKSTADLEAVAGTISDAVLAEERRNSSEAMSANSRLDDTNQLQRSVYELKDDVVKVHFLYLKGSGNLQGKDLEAAIDIGRKLVSETKQMQYKKIEGIKSETIVELGSLAKNLNEALQNLTKDLGFSEAYEARIAVGKAIEDMTKLNHEILGQVDPVVTAAKTDALTASTRLATVRTIADKATQLNELALSVRAETLYLFGAFGSSDQSEVEKEIVRLADLEHEIVKFGSFLPTVADSINAIPPSIATLDKSYQEMLTAKAELKAKQQQLDSLTRKVSADIAAISEAQSKAASTAANSAEVQIIITILLAILGGVGLAFVLNLAITRPIRTITNVMDRLANGDNEVDIPGIERGDEIGEMSRTVQVFRDNAIERAELQAQNAHEEAARQERQQRIDNLIQSFRAKAEEALGSVELTADGLDNTARALTEIARDSAGYASETQESSNETTNNVQTVASAAEELSASIGEISRQVAQTTEIVDRATTGTRMTNQKVEGLAAAATKIGEVVTLIQAIAEQTNLLALNATIEAARAGEAGKGFAVVAAEVKELATQTSKATEEISSQITEIQNATKESVVAIGEIAETMNEVNSYTAAIASAVEQQGAATAEISQNVQRAAEGTGAVSSSMTQLSQAVDQTSSSADMVLSASGELTKKTDELKHEVEEFLAQVAAA</sequence>
<evidence type="ECO:0000256" key="2">
    <source>
        <dbReference type="ARBA" id="ARBA00022519"/>
    </source>
</evidence>
<dbReference type="PANTHER" id="PTHR32089">
    <property type="entry name" value="METHYL-ACCEPTING CHEMOTAXIS PROTEIN MCPB"/>
    <property type="match status" value="1"/>
</dbReference>
<evidence type="ECO:0000259" key="8">
    <source>
        <dbReference type="PROSITE" id="PS50111"/>
    </source>
</evidence>
<evidence type="ECO:0000256" key="7">
    <source>
        <dbReference type="SAM" id="Phobius"/>
    </source>
</evidence>
<feature type="domain" description="Methyl-accepting transducer" evidence="8">
    <location>
        <begin position="555"/>
        <end position="791"/>
    </location>
</feature>
<keyword evidence="2" id="KW-1003">Cell membrane</keyword>
<dbReference type="InterPro" id="IPR003660">
    <property type="entry name" value="HAMP_dom"/>
</dbReference>
<evidence type="ECO:0000256" key="1">
    <source>
        <dbReference type="ARBA" id="ARBA00004429"/>
    </source>
</evidence>
<keyword evidence="7" id="KW-1133">Transmembrane helix</keyword>
<dbReference type="Gene3D" id="6.10.340.10">
    <property type="match status" value="1"/>
</dbReference>
<dbReference type="InterPro" id="IPR004089">
    <property type="entry name" value="MCPsignal_dom"/>
</dbReference>
<feature type="transmembrane region" description="Helical" evidence="7">
    <location>
        <begin position="21"/>
        <end position="39"/>
    </location>
</feature>
<keyword evidence="3 5" id="KW-0807">Transducer</keyword>
<gene>
    <name evidence="11" type="ORF">ON753_17675</name>
</gene>
<comment type="caution">
    <text evidence="11">The sequence shown here is derived from an EMBL/GenBank/DDBJ whole genome shotgun (WGS) entry which is preliminary data.</text>
</comment>
<dbReference type="SMART" id="SM00283">
    <property type="entry name" value="MA"/>
    <property type="match status" value="1"/>
</dbReference>
<dbReference type="SMART" id="SM00304">
    <property type="entry name" value="HAMP"/>
    <property type="match status" value="2"/>
</dbReference>
<keyword evidence="7" id="KW-0472">Membrane</keyword>
<dbReference type="Pfam" id="PF00015">
    <property type="entry name" value="MCPsignal"/>
    <property type="match status" value="1"/>
</dbReference>
<dbReference type="Pfam" id="PF00672">
    <property type="entry name" value="HAMP"/>
    <property type="match status" value="1"/>
</dbReference>
<feature type="transmembrane region" description="Helical" evidence="7">
    <location>
        <begin position="442"/>
        <end position="464"/>
    </location>
</feature>
<comment type="subcellular location">
    <subcellularLocation>
        <location evidence="1">Cell inner membrane</location>
        <topology evidence="1">Multi-pass membrane protein</topology>
    </subcellularLocation>
</comment>
<name>A0ABT3R4I6_9HYPH</name>
<evidence type="ECO:0000256" key="5">
    <source>
        <dbReference type="PROSITE-ProRule" id="PRU00284"/>
    </source>
</evidence>
<feature type="coiled-coil region" evidence="6">
    <location>
        <begin position="388"/>
        <end position="415"/>
    </location>
</feature>
<dbReference type="PRINTS" id="PR00260">
    <property type="entry name" value="CHEMTRNSDUCR"/>
</dbReference>
<evidence type="ECO:0000259" key="9">
    <source>
        <dbReference type="PROSITE" id="PS50192"/>
    </source>
</evidence>
<evidence type="ECO:0000259" key="10">
    <source>
        <dbReference type="PROSITE" id="PS50885"/>
    </source>
</evidence>
<organism evidence="11 12">
    <name type="scientific">Roseibium salinum</name>
    <dbReference type="NCBI Taxonomy" id="1604349"/>
    <lineage>
        <taxon>Bacteria</taxon>
        <taxon>Pseudomonadati</taxon>
        <taxon>Pseudomonadota</taxon>
        <taxon>Alphaproteobacteria</taxon>
        <taxon>Hyphomicrobiales</taxon>
        <taxon>Stappiaceae</taxon>
        <taxon>Roseibium</taxon>
    </lineage>
</organism>
<protein>
    <submittedName>
        <fullName evidence="11">Methyl-accepting chemotaxis protein</fullName>
    </submittedName>
</protein>
<dbReference type="Proteomes" id="UP001300261">
    <property type="component" value="Unassembled WGS sequence"/>
</dbReference>
<dbReference type="SUPFAM" id="SSF58104">
    <property type="entry name" value="Methyl-accepting chemotaxis protein (MCP) signaling domain"/>
    <property type="match status" value="1"/>
</dbReference>
<keyword evidence="6" id="KW-0175">Coiled coil</keyword>
<dbReference type="EMBL" id="JAPEVI010000003">
    <property type="protein sequence ID" value="MCX2724182.1"/>
    <property type="molecule type" value="Genomic_DNA"/>
</dbReference>
<dbReference type="PROSITE" id="PS50111">
    <property type="entry name" value="CHEMOTAXIS_TRANSDUC_2"/>
    <property type="match status" value="1"/>
</dbReference>
<dbReference type="Gene3D" id="1.10.287.950">
    <property type="entry name" value="Methyl-accepting chemotaxis protein"/>
    <property type="match status" value="1"/>
</dbReference>
<evidence type="ECO:0000256" key="3">
    <source>
        <dbReference type="ARBA" id="ARBA00023224"/>
    </source>
</evidence>
<dbReference type="InterPro" id="IPR004090">
    <property type="entry name" value="Chemotax_Me-accpt_rcpt"/>
</dbReference>
<accession>A0ABT3R4I6</accession>
<keyword evidence="2" id="KW-0997">Cell inner membrane</keyword>
<comment type="similarity">
    <text evidence="4">Belongs to the methyl-accepting chemotaxis (MCP) protein family.</text>
</comment>
<evidence type="ECO:0000313" key="12">
    <source>
        <dbReference type="Proteomes" id="UP001300261"/>
    </source>
</evidence>
<dbReference type="PROSITE" id="PS50885">
    <property type="entry name" value="HAMP"/>
    <property type="match status" value="1"/>
</dbReference>
<dbReference type="RefSeq" id="WP_265963997.1">
    <property type="nucleotide sequence ID" value="NZ_JAPEVI010000003.1"/>
</dbReference>
<evidence type="ECO:0000256" key="4">
    <source>
        <dbReference type="ARBA" id="ARBA00029447"/>
    </source>
</evidence>
<dbReference type="InterPro" id="IPR000727">
    <property type="entry name" value="T_SNARE_dom"/>
</dbReference>
<proteinExistence type="inferred from homology"/>
<keyword evidence="12" id="KW-1185">Reference proteome</keyword>
<dbReference type="PROSITE" id="PS50192">
    <property type="entry name" value="T_SNARE"/>
    <property type="match status" value="1"/>
</dbReference>
<reference evidence="11 12" key="1">
    <citation type="journal article" date="2016" name="Int. J. Syst. Evol. Microbiol.">
        <title>Labrenzia salina sp. nov., isolated from the rhizosphere of the halophyte Arthrocnemum macrostachyum.</title>
        <authorList>
            <person name="Camacho M."/>
            <person name="Redondo-Gomez S."/>
            <person name="Rodriguez-Llorente I."/>
            <person name="Rohde M."/>
            <person name="Sproer C."/>
            <person name="Schumann P."/>
            <person name="Klenk H.P."/>
            <person name="Montero-Calasanz M.D.C."/>
        </authorList>
    </citation>
    <scope>NUCLEOTIDE SEQUENCE [LARGE SCALE GENOMIC DNA]</scope>
    <source>
        <strain evidence="11 12">DSM 29163</strain>
    </source>
</reference>
<feature type="domain" description="T-SNARE coiled-coil homology" evidence="9">
    <location>
        <begin position="707"/>
        <end position="769"/>
    </location>
</feature>